<dbReference type="PANTHER" id="PTHR42895">
    <property type="entry name" value="IRON-SULFUR CLUSTER-BINDING PROTEIN-RELATED"/>
    <property type="match status" value="1"/>
</dbReference>
<dbReference type="Gene3D" id="3.30.420.480">
    <property type="entry name" value="Domain of unknown function (DUF4445)"/>
    <property type="match status" value="1"/>
</dbReference>
<dbReference type="PROSITE" id="PS51085">
    <property type="entry name" value="2FE2S_FER_2"/>
    <property type="match status" value="1"/>
</dbReference>
<dbReference type="SUPFAM" id="SSF54292">
    <property type="entry name" value="2Fe-2S ferredoxin-like"/>
    <property type="match status" value="1"/>
</dbReference>
<dbReference type="InterPro" id="IPR036010">
    <property type="entry name" value="2Fe-2S_ferredoxin-like_sf"/>
</dbReference>
<keyword evidence="3" id="KW-1185">Reference proteome</keyword>
<gene>
    <name evidence="2" type="ORF">CYJ34_08330</name>
</gene>
<protein>
    <submittedName>
        <fullName evidence="2">Ferredoxin</fullName>
    </submittedName>
</protein>
<dbReference type="RefSeq" id="WP_101540815.1">
    <property type="nucleotide sequence ID" value="NZ_PKGS01000007.1"/>
</dbReference>
<dbReference type="CDD" id="cd00207">
    <property type="entry name" value="fer2"/>
    <property type="match status" value="1"/>
</dbReference>
<evidence type="ECO:0000313" key="2">
    <source>
        <dbReference type="EMBL" id="PKZ15282.1"/>
    </source>
</evidence>
<evidence type="ECO:0000313" key="3">
    <source>
        <dbReference type="Proteomes" id="UP000234335"/>
    </source>
</evidence>
<dbReference type="PANTHER" id="PTHR42895:SF1">
    <property type="entry name" value="IRON-SULFUR CLUSTER PROTEIN"/>
    <property type="match status" value="1"/>
</dbReference>
<accession>A0A2I1M585</accession>
<dbReference type="InterPro" id="IPR041414">
    <property type="entry name" value="Raco-like_middle"/>
</dbReference>
<dbReference type="Gene3D" id="3.10.20.30">
    <property type="match status" value="1"/>
</dbReference>
<organism evidence="2 3">
    <name type="scientific">Anaerococcus octavius</name>
    <dbReference type="NCBI Taxonomy" id="54007"/>
    <lineage>
        <taxon>Bacteria</taxon>
        <taxon>Bacillati</taxon>
        <taxon>Bacillota</taxon>
        <taxon>Tissierellia</taxon>
        <taxon>Tissierellales</taxon>
        <taxon>Peptoniphilaceae</taxon>
        <taxon>Anaerococcus</taxon>
    </lineage>
</organism>
<dbReference type="InterPro" id="IPR042259">
    <property type="entry name" value="Raco-like_middle_sf"/>
</dbReference>
<dbReference type="Pfam" id="PF17651">
    <property type="entry name" value="Raco_middle"/>
    <property type="match status" value="1"/>
</dbReference>
<dbReference type="EMBL" id="PKGS01000007">
    <property type="protein sequence ID" value="PKZ15282.1"/>
    <property type="molecule type" value="Genomic_DNA"/>
</dbReference>
<dbReference type="InterPro" id="IPR052911">
    <property type="entry name" value="Corrinoid_activation_enz"/>
</dbReference>
<feature type="domain" description="2Fe-2S ferredoxin-type" evidence="1">
    <location>
        <begin position="1"/>
        <end position="92"/>
    </location>
</feature>
<dbReference type="Pfam" id="PF14574">
    <property type="entry name" value="RACo_C_ter"/>
    <property type="match status" value="1"/>
</dbReference>
<dbReference type="InterPro" id="IPR001041">
    <property type="entry name" value="2Fe-2S_ferredoxin-type"/>
</dbReference>
<sequence length="524" mass="58030">MQIEIVNLGKKITANEKNILSSLLENNIEINNFCNGKGTCGKCKIKVLEGELNPLTKSEKNLLSDEQLKENIRLACLSQAKTDVKIEIYKNKSNIKVLDQGIKSDFEMIYKNGYGLAVDIGTTTLATYLVDLSNGEIVDKISAINSQSKYGLDVMTRISFEYENENGKDLLQEEIIKSLNQMIYDLSNKNNMPKDLIKEIVVAANTTMLHMLVGKDARSLGKYPYKAEFLQGLKINSKDIGLNLNAILYTLPNVSAFVGSDIVAGVYLTELKDREDTLFIDIGTNGEIVLKAKDKLYCCSTAAGPALEGMNIECGMRAESGAIEAINLGKDEISLITIENDAPLGICGSGLLSAVSQIVDNDLVNKRGRIIDPKKLEDTDYRKKYIKENKEGKRYIVLDEQNNVFLSQKDIRQVQLAKGAILSGFITLLKRENMELTDLNSVIIAGGFGSHLKKEDITGVGILPKEVENLISYVGNSSLIGAYIALMNDEIKNQMQDLSSQIEYIDLSTSENYDKTFARSMQFN</sequence>
<name>A0A2I1M585_9FIRM</name>
<dbReference type="GO" id="GO:0051536">
    <property type="term" value="F:iron-sulfur cluster binding"/>
    <property type="evidence" value="ECO:0007669"/>
    <property type="project" value="InterPro"/>
</dbReference>
<comment type="caution">
    <text evidence="2">The sequence shown here is derived from an EMBL/GenBank/DDBJ whole genome shotgun (WGS) entry which is preliminary data.</text>
</comment>
<reference evidence="2 3" key="1">
    <citation type="submission" date="2017-12" db="EMBL/GenBank/DDBJ databases">
        <title>Phylogenetic diversity of female urinary microbiome.</title>
        <authorList>
            <person name="Thomas-White K."/>
            <person name="Wolfe A.J."/>
        </authorList>
    </citation>
    <scope>NUCLEOTIDE SEQUENCE [LARGE SCALE GENOMIC DNA]</scope>
    <source>
        <strain evidence="2 3">UMB0119</strain>
    </source>
</reference>
<evidence type="ECO:0000259" key="1">
    <source>
        <dbReference type="PROSITE" id="PS51085"/>
    </source>
</evidence>
<dbReference type="AlphaFoldDB" id="A0A2I1M585"/>
<dbReference type="InterPro" id="IPR027980">
    <property type="entry name" value="RACo_C"/>
</dbReference>
<dbReference type="InterPro" id="IPR012675">
    <property type="entry name" value="Beta-grasp_dom_sf"/>
</dbReference>
<dbReference type="Pfam" id="PF00111">
    <property type="entry name" value="Fer2"/>
    <property type="match status" value="1"/>
</dbReference>
<dbReference type="Proteomes" id="UP000234335">
    <property type="component" value="Unassembled WGS sequence"/>
</dbReference>
<proteinExistence type="predicted"/>